<dbReference type="RefSeq" id="WP_014268949.1">
    <property type="nucleotide sequence ID" value="NC_016633.1"/>
</dbReference>
<dbReference type="PRINTS" id="PR00038">
    <property type="entry name" value="HTHLUXR"/>
</dbReference>
<dbReference type="KEGG" id="sgp:SpiGrapes_0237"/>
<dbReference type="EMBL" id="CP003155">
    <property type="protein sequence ID" value="AEV28100.1"/>
    <property type="molecule type" value="Genomic_DNA"/>
</dbReference>
<dbReference type="InterPro" id="IPR039420">
    <property type="entry name" value="WalR-like"/>
</dbReference>
<dbReference type="Pfam" id="PF00072">
    <property type="entry name" value="Response_reg"/>
    <property type="match status" value="1"/>
</dbReference>
<keyword evidence="7" id="KW-1185">Reference proteome</keyword>
<evidence type="ECO:0000259" key="4">
    <source>
        <dbReference type="PROSITE" id="PS50043"/>
    </source>
</evidence>
<organism evidence="6 7">
    <name type="scientific">Sphaerochaeta pleomorpha (strain ATCC BAA-1885 / DSM 22778 / Grapes)</name>
    <dbReference type="NCBI Taxonomy" id="158190"/>
    <lineage>
        <taxon>Bacteria</taxon>
        <taxon>Pseudomonadati</taxon>
        <taxon>Spirochaetota</taxon>
        <taxon>Spirochaetia</taxon>
        <taxon>Spirochaetales</taxon>
        <taxon>Sphaerochaetaceae</taxon>
        <taxon>Sphaerochaeta</taxon>
    </lineage>
</organism>
<dbReference type="GO" id="GO:0006355">
    <property type="term" value="P:regulation of DNA-templated transcription"/>
    <property type="evidence" value="ECO:0007669"/>
    <property type="project" value="InterPro"/>
</dbReference>
<dbReference type="PROSITE" id="PS50043">
    <property type="entry name" value="HTH_LUXR_2"/>
    <property type="match status" value="1"/>
</dbReference>
<dbReference type="OrthoDB" id="9779069at2"/>
<dbReference type="GO" id="GO:0000160">
    <property type="term" value="P:phosphorelay signal transduction system"/>
    <property type="evidence" value="ECO:0007669"/>
    <property type="project" value="InterPro"/>
</dbReference>
<keyword evidence="2 6" id="KW-0238">DNA-binding</keyword>
<dbReference type="SUPFAM" id="SSF52172">
    <property type="entry name" value="CheY-like"/>
    <property type="match status" value="1"/>
</dbReference>
<dbReference type="AlphaFoldDB" id="G8QUD0"/>
<dbReference type="HOGENOM" id="CLU_000445_90_1_12"/>
<gene>
    <name evidence="6" type="ordered locus">SpiGrapes_0237</name>
</gene>
<dbReference type="PROSITE" id="PS50110">
    <property type="entry name" value="RESPONSE_REGULATORY"/>
    <property type="match status" value="1"/>
</dbReference>
<evidence type="ECO:0000313" key="6">
    <source>
        <dbReference type="EMBL" id="AEV28100.1"/>
    </source>
</evidence>
<protein>
    <submittedName>
        <fullName evidence="6">Response regulator containing a CheY-like receiver domain and an HTH DNA-binding domain</fullName>
    </submittedName>
</protein>
<reference evidence="6 7" key="1">
    <citation type="submission" date="2011-11" db="EMBL/GenBank/DDBJ databases">
        <title>Complete sequence of Spirochaeta sp. grapes.</title>
        <authorList>
            <consortium name="US DOE Joint Genome Institute"/>
            <person name="Lucas S."/>
            <person name="Han J."/>
            <person name="Lapidus A."/>
            <person name="Cheng J.-F."/>
            <person name="Goodwin L."/>
            <person name="Pitluck S."/>
            <person name="Peters L."/>
            <person name="Ovchinnikova G."/>
            <person name="Munk A.C."/>
            <person name="Detter J.C."/>
            <person name="Han C."/>
            <person name="Tapia R."/>
            <person name="Land M."/>
            <person name="Hauser L."/>
            <person name="Kyrpides N."/>
            <person name="Ivanova N."/>
            <person name="Pagani I."/>
            <person name="Ritalahtilisa K."/>
            <person name="Loeffler F."/>
            <person name="Woyke T."/>
        </authorList>
    </citation>
    <scope>NUCLEOTIDE SEQUENCE [LARGE SCALE GENOMIC DNA]</scope>
    <source>
        <strain evidence="7">ATCC BAA-1885 / DSM 22778 / Grapes</strain>
    </source>
</reference>
<dbReference type="eggNOG" id="COG2197">
    <property type="taxonomic scope" value="Bacteria"/>
</dbReference>
<evidence type="ECO:0000256" key="3">
    <source>
        <dbReference type="PROSITE-ProRule" id="PRU00169"/>
    </source>
</evidence>
<evidence type="ECO:0000313" key="7">
    <source>
        <dbReference type="Proteomes" id="UP000005632"/>
    </source>
</evidence>
<evidence type="ECO:0000256" key="1">
    <source>
        <dbReference type="ARBA" id="ARBA00022553"/>
    </source>
</evidence>
<feature type="modified residue" description="4-aspartylphosphate" evidence="3">
    <location>
        <position position="57"/>
    </location>
</feature>
<keyword evidence="1 3" id="KW-0597">Phosphoprotein</keyword>
<dbReference type="InterPro" id="IPR058245">
    <property type="entry name" value="NreC/VraR/RcsB-like_REC"/>
</dbReference>
<dbReference type="CDD" id="cd06170">
    <property type="entry name" value="LuxR_C_like"/>
    <property type="match status" value="1"/>
</dbReference>
<dbReference type="PROSITE" id="PS00622">
    <property type="entry name" value="HTH_LUXR_1"/>
    <property type="match status" value="1"/>
</dbReference>
<dbReference type="SMART" id="SM00421">
    <property type="entry name" value="HTH_LUXR"/>
    <property type="match status" value="1"/>
</dbReference>
<evidence type="ECO:0000256" key="2">
    <source>
        <dbReference type="ARBA" id="ARBA00023125"/>
    </source>
</evidence>
<accession>G8QUD0</accession>
<evidence type="ECO:0000259" key="5">
    <source>
        <dbReference type="PROSITE" id="PS50110"/>
    </source>
</evidence>
<dbReference type="PANTHER" id="PTHR43214">
    <property type="entry name" value="TWO-COMPONENT RESPONSE REGULATOR"/>
    <property type="match status" value="1"/>
</dbReference>
<dbReference type="STRING" id="158190.SpiGrapes_0237"/>
<proteinExistence type="predicted"/>
<dbReference type="CDD" id="cd17535">
    <property type="entry name" value="REC_NarL-like"/>
    <property type="match status" value="1"/>
</dbReference>
<dbReference type="InterPro" id="IPR001789">
    <property type="entry name" value="Sig_transdc_resp-reg_receiver"/>
</dbReference>
<feature type="domain" description="HTH luxR-type" evidence="4">
    <location>
        <begin position="149"/>
        <end position="214"/>
    </location>
</feature>
<dbReference type="PANTHER" id="PTHR43214:SF43">
    <property type="entry name" value="TWO-COMPONENT RESPONSE REGULATOR"/>
    <property type="match status" value="1"/>
</dbReference>
<dbReference type="SMART" id="SM00448">
    <property type="entry name" value="REC"/>
    <property type="match status" value="1"/>
</dbReference>
<dbReference type="SUPFAM" id="SSF46894">
    <property type="entry name" value="C-terminal effector domain of the bipartite response regulators"/>
    <property type="match status" value="1"/>
</dbReference>
<dbReference type="InterPro" id="IPR011006">
    <property type="entry name" value="CheY-like_superfamily"/>
</dbReference>
<dbReference type="Gene3D" id="3.40.50.2300">
    <property type="match status" value="1"/>
</dbReference>
<dbReference type="InterPro" id="IPR000792">
    <property type="entry name" value="Tscrpt_reg_LuxR_C"/>
</dbReference>
<sequence>MGQQIEFMIVDDHPLFRQGLVSVIETCKRYTVTGEANTIAEALEIVEAHPPKILLVDISLHHENGLELVKTIHSLHPEMYQLVVSMYDEIIYASNALKSGARGYVMKQEAAETLMQAIETILNGKIYLSQTMHERLLDSLVSQDTKKPETDPIIQLSVRELEVFRMIGQGFGVSEIAEGLNLSSKTINVYRDNIRHKLSIKDAGSLRKYAIKWMQSKDR</sequence>
<name>G8QUD0_SPHPG</name>
<feature type="domain" description="Response regulatory" evidence="5">
    <location>
        <begin position="6"/>
        <end position="122"/>
    </location>
</feature>
<dbReference type="Pfam" id="PF00196">
    <property type="entry name" value="GerE"/>
    <property type="match status" value="1"/>
</dbReference>
<dbReference type="Proteomes" id="UP000005632">
    <property type="component" value="Chromosome"/>
</dbReference>
<dbReference type="GO" id="GO:0003677">
    <property type="term" value="F:DNA binding"/>
    <property type="evidence" value="ECO:0007669"/>
    <property type="project" value="UniProtKB-KW"/>
</dbReference>
<dbReference type="InterPro" id="IPR016032">
    <property type="entry name" value="Sig_transdc_resp-reg_C-effctor"/>
</dbReference>